<dbReference type="SUPFAM" id="SSF55811">
    <property type="entry name" value="Nudix"/>
    <property type="match status" value="1"/>
</dbReference>
<dbReference type="InterPro" id="IPR015797">
    <property type="entry name" value="NUDIX_hydrolase-like_dom_sf"/>
</dbReference>
<evidence type="ECO:0000256" key="1">
    <source>
        <dbReference type="ARBA" id="ARBA00001946"/>
    </source>
</evidence>
<dbReference type="EMBL" id="LKEV01000004">
    <property type="protein sequence ID" value="KQB86151.1"/>
    <property type="molecule type" value="Genomic_DNA"/>
</dbReference>
<keyword evidence="5" id="KW-1185">Reference proteome</keyword>
<dbReference type="PROSITE" id="PS51462">
    <property type="entry name" value="NUDIX"/>
    <property type="match status" value="1"/>
</dbReference>
<dbReference type="OrthoDB" id="3404294at2"/>
<evidence type="ECO:0000256" key="2">
    <source>
        <dbReference type="ARBA" id="ARBA00022801"/>
    </source>
</evidence>
<proteinExistence type="predicted"/>
<comment type="cofactor">
    <cofactor evidence="1">
        <name>Mg(2+)</name>
        <dbReference type="ChEBI" id="CHEBI:18420"/>
    </cofactor>
</comment>
<organism evidence="4 5">
    <name type="scientific">Corynebacterium lowii</name>
    <dbReference type="NCBI Taxonomy" id="1544413"/>
    <lineage>
        <taxon>Bacteria</taxon>
        <taxon>Bacillati</taxon>
        <taxon>Actinomycetota</taxon>
        <taxon>Actinomycetes</taxon>
        <taxon>Mycobacteriales</taxon>
        <taxon>Corynebacteriaceae</taxon>
        <taxon>Corynebacterium</taxon>
    </lineage>
</organism>
<comment type="caution">
    <text evidence="4">The sequence shown here is derived from an EMBL/GenBank/DDBJ whole genome shotgun (WGS) entry which is preliminary data.</text>
</comment>
<evidence type="ECO:0000259" key="3">
    <source>
        <dbReference type="PROSITE" id="PS51462"/>
    </source>
</evidence>
<dbReference type="Gene3D" id="3.90.79.10">
    <property type="entry name" value="Nucleoside Triphosphate Pyrophosphohydrolase"/>
    <property type="match status" value="1"/>
</dbReference>
<keyword evidence="2 4" id="KW-0378">Hydrolase</keyword>
<dbReference type="GO" id="GO:0016787">
    <property type="term" value="F:hydrolase activity"/>
    <property type="evidence" value="ECO:0007669"/>
    <property type="project" value="UniProtKB-KW"/>
</dbReference>
<feature type="domain" description="Nudix hydrolase" evidence="3">
    <location>
        <begin position="19"/>
        <end position="162"/>
    </location>
</feature>
<dbReference type="PANTHER" id="PTHR43046:SF2">
    <property type="entry name" value="8-OXO-DGTP DIPHOSPHATASE-RELATED"/>
    <property type="match status" value="1"/>
</dbReference>
<dbReference type="Pfam" id="PF00293">
    <property type="entry name" value="NUDIX"/>
    <property type="match status" value="1"/>
</dbReference>
<sequence>MKGDGNGWAAGPHGSTLWGRFGAAGLMLVARRERTVLMQHRALWTHHGGTWALPGGARDSHETATDAALREAHEETAIDATSLRVVGEYLTAGPFPGDPERPDLAEQWSYTTVLAETHSGCSLSSQPNEESAELRWVHVDEVENLSLLPAFASAWPRLRREIVARLWRD</sequence>
<name>A0A0Q0YHN7_9CORY</name>
<dbReference type="PANTHER" id="PTHR43046">
    <property type="entry name" value="GDP-MANNOSE MANNOSYL HYDROLASE"/>
    <property type="match status" value="1"/>
</dbReference>
<dbReference type="InterPro" id="IPR000086">
    <property type="entry name" value="NUDIX_hydrolase_dom"/>
</dbReference>
<gene>
    <name evidence="4" type="primary">nudL_2</name>
    <name evidence="4" type="ORF">Clow_01505</name>
</gene>
<protein>
    <submittedName>
        <fullName evidence="4">Putative Nudix hydrolase NudL</fullName>
    </submittedName>
</protein>
<dbReference type="Proteomes" id="UP000050488">
    <property type="component" value="Unassembled WGS sequence"/>
</dbReference>
<dbReference type="STRING" id="1544413.Clow_01505"/>
<reference evidence="4 5" key="1">
    <citation type="submission" date="2015-10" db="EMBL/GenBank/DDBJ databases">
        <title>Corynebacteirum lowii and Corynebacterium oculi species nova, derived from human clinical disease and and emended description of Corynebacterium mastiditis.</title>
        <authorList>
            <person name="Bernard K."/>
            <person name="Pacheco A.L."/>
            <person name="Mcdougall C."/>
            <person name="Burtx T."/>
            <person name="Weibe D."/>
            <person name="Tyler S."/>
            <person name="Olson A.B."/>
            <person name="Cnockaert M."/>
            <person name="Eguchi H."/>
            <person name="Kuwahara T."/>
            <person name="Nakayama-Imaohji H."/>
            <person name="Boudewijins M."/>
            <person name="Van Hoecke F."/>
            <person name="Bernier A.-M."/>
            <person name="Vandamme P."/>
        </authorList>
    </citation>
    <scope>NUCLEOTIDE SEQUENCE [LARGE SCALE GENOMIC DNA]</scope>
    <source>
        <strain evidence="4 5">NML 130206</strain>
    </source>
</reference>
<dbReference type="PATRIC" id="fig|1544413.3.peg.1507"/>
<dbReference type="AlphaFoldDB" id="A0A0Q0YHN7"/>
<evidence type="ECO:0000313" key="4">
    <source>
        <dbReference type="EMBL" id="KQB86151.1"/>
    </source>
</evidence>
<accession>A0A0Q0YHN7</accession>
<evidence type="ECO:0000313" key="5">
    <source>
        <dbReference type="Proteomes" id="UP000050488"/>
    </source>
</evidence>
<dbReference type="RefSeq" id="WP_055178122.1">
    <property type="nucleotide sequence ID" value="NZ_JAUSQY010000001.1"/>
</dbReference>